<reference evidence="3 4" key="1">
    <citation type="submission" date="2018-08" db="EMBL/GenBank/DDBJ databases">
        <authorList>
            <person name="Khan S.A."/>
        </authorList>
    </citation>
    <scope>NUCLEOTIDE SEQUENCE [LARGE SCALE GENOMIC DNA]</scope>
    <source>
        <strain evidence="3 4">GTF-13</strain>
    </source>
</reference>
<name>A0A3P3VM52_9GAMM</name>
<evidence type="ECO:0000313" key="4">
    <source>
        <dbReference type="Proteomes" id="UP000280792"/>
    </source>
</evidence>
<feature type="domain" description="SGNH hydrolase-type esterase" evidence="2">
    <location>
        <begin position="33"/>
        <end position="185"/>
    </location>
</feature>
<reference evidence="3 4" key="2">
    <citation type="submission" date="2018-12" db="EMBL/GenBank/DDBJ databases">
        <title>Simiduia agarivorans gen. nov., sp. nov., a marine, agarolytic bacterium isolated from shallow coastal water from Keelung, Taiwan.</title>
        <authorList>
            <person name="Shieh W.Y."/>
        </authorList>
    </citation>
    <scope>NUCLEOTIDE SEQUENCE [LARGE SCALE GENOMIC DNA]</scope>
    <source>
        <strain evidence="3 4">GTF-13</strain>
    </source>
</reference>
<accession>A0A3P3VM52</accession>
<proteinExistence type="predicted"/>
<sequence>MLRLLLLLFVSMWLAGCGGPDNPPLAADAVVLAFGDSLTEGVGAGGERQAYPAQLQRLTGRRVVNGGVSGEETSQGRERLVALLDEVQPELLILLQGGNDILRSRPVSQIRDNLAAMIEAAQARGISVLLVGVPQKSLFSDSAPLYAELAQQYGVLFEEELVADLLRTPSLKSDPIHLNAEGYRRLAEGIRERLHDSGLL</sequence>
<dbReference type="InterPro" id="IPR036514">
    <property type="entry name" value="SGNH_hydro_sf"/>
</dbReference>
<dbReference type="AlphaFoldDB" id="A0A3P3VM52"/>
<gene>
    <name evidence="3" type="ORF">D0544_12885</name>
</gene>
<dbReference type="GO" id="GO:0004622">
    <property type="term" value="F:phosphatidylcholine lysophospholipase activity"/>
    <property type="evidence" value="ECO:0007669"/>
    <property type="project" value="TreeGrafter"/>
</dbReference>
<dbReference type="Pfam" id="PF13472">
    <property type="entry name" value="Lipase_GDSL_2"/>
    <property type="match status" value="1"/>
</dbReference>
<feature type="chain" id="PRO_5018221142" evidence="1">
    <location>
        <begin position="16"/>
        <end position="200"/>
    </location>
</feature>
<dbReference type="InterPro" id="IPR013830">
    <property type="entry name" value="SGNH_hydro"/>
</dbReference>
<dbReference type="EMBL" id="QWEZ01000002">
    <property type="protein sequence ID" value="RRJ83504.1"/>
    <property type="molecule type" value="Genomic_DNA"/>
</dbReference>
<dbReference type="Gene3D" id="3.40.50.1110">
    <property type="entry name" value="SGNH hydrolase"/>
    <property type="match status" value="1"/>
</dbReference>
<keyword evidence="1" id="KW-0732">Signal</keyword>
<evidence type="ECO:0000259" key="2">
    <source>
        <dbReference type="Pfam" id="PF13472"/>
    </source>
</evidence>
<dbReference type="PANTHER" id="PTHR30383:SF24">
    <property type="entry name" value="THIOESTERASE 1_PROTEASE 1_LYSOPHOSPHOLIPASE L1"/>
    <property type="match status" value="1"/>
</dbReference>
<dbReference type="PANTHER" id="PTHR30383">
    <property type="entry name" value="THIOESTERASE 1/PROTEASE 1/LYSOPHOSPHOLIPASE L1"/>
    <property type="match status" value="1"/>
</dbReference>
<dbReference type="InterPro" id="IPR051532">
    <property type="entry name" value="Ester_Hydrolysis_Enzymes"/>
</dbReference>
<feature type="signal peptide" evidence="1">
    <location>
        <begin position="1"/>
        <end position="15"/>
    </location>
</feature>
<evidence type="ECO:0000256" key="1">
    <source>
        <dbReference type="SAM" id="SignalP"/>
    </source>
</evidence>
<organism evidence="3 4">
    <name type="scientific">Aestuariirhabdus litorea</name>
    <dbReference type="NCBI Taxonomy" id="2528527"/>
    <lineage>
        <taxon>Bacteria</taxon>
        <taxon>Pseudomonadati</taxon>
        <taxon>Pseudomonadota</taxon>
        <taxon>Gammaproteobacteria</taxon>
        <taxon>Oceanospirillales</taxon>
        <taxon>Aestuariirhabdaceae</taxon>
        <taxon>Aestuariirhabdus</taxon>
    </lineage>
</organism>
<evidence type="ECO:0000313" key="3">
    <source>
        <dbReference type="EMBL" id="RRJ83504.1"/>
    </source>
</evidence>
<dbReference type="PROSITE" id="PS51257">
    <property type="entry name" value="PROKAR_LIPOPROTEIN"/>
    <property type="match status" value="1"/>
</dbReference>
<keyword evidence="4" id="KW-1185">Reference proteome</keyword>
<comment type="caution">
    <text evidence="3">The sequence shown here is derived from an EMBL/GenBank/DDBJ whole genome shotgun (WGS) entry which is preliminary data.</text>
</comment>
<dbReference type="Proteomes" id="UP000280792">
    <property type="component" value="Unassembled WGS sequence"/>
</dbReference>
<dbReference type="CDD" id="cd01822">
    <property type="entry name" value="Lysophospholipase_L1_like"/>
    <property type="match status" value="1"/>
</dbReference>
<dbReference type="RefSeq" id="WP_125016763.1">
    <property type="nucleotide sequence ID" value="NZ_QWEZ01000002.1"/>
</dbReference>
<protein>
    <submittedName>
        <fullName evidence="3">Arylesterase</fullName>
    </submittedName>
</protein>
<dbReference type="SUPFAM" id="SSF52266">
    <property type="entry name" value="SGNH hydrolase"/>
    <property type="match status" value="1"/>
</dbReference>